<dbReference type="VEuPathDB" id="TriTrypDB:LtaPh_3426200"/>
<protein>
    <recommendedName>
        <fullName evidence="2">PH-like domain-containing protein</fullName>
    </recommendedName>
</protein>
<sequence>MSSRRGRQWQSLNGASNNDIRLDSSAGYSSGTHTKPLHYDNGDGFRSSDFRRTLDESVRYYDAQALRWGSQSASTGARAARVEAVRVGSKSQEEQRQHASQGRGVMEPGAGGGSESRGDRRYVAPFSCSTSSYTYSYSNSDRNNGDSLSEEGAWVRKKIDAGLRLPTVQDTSPSRLTPDQSAISSLNVTPAAPPPDAPPPGAIRWVGNDRSDRRVQRSGEGASKVGSLPCRLTDVKEQNAVVKKPMMSPRPLLSDRIPSLRSSGLLRRVIAAVAYYRGVPPPPSVPPEVILAFDEYVSHGALMLKFTSCGPPHRRFFVIRFLDVAAGSLQVSGGRAYDQGPGVLHAVFSWYRNATSRHMIRFLPLHDLIEVKADGTDHPYVRRRTAQPGILRGPRSGFVTKYVRAKFIAQFRFRSRLSRAEETLAVMAENRTQYLAWLVVGSFISQIGHI</sequence>
<feature type="region of interest" description="Disordered" evidence="1">
    <location>
        <begin position="185"/>
        <end position="227"/>
    </location>
</feature>
<feature type="region of interest" description="Disordered" evidence="1">
    <location>
        <begin position="83"/>
        <end position="122"/>
    </location>
</feature>
<feature type="compositionally biased region" description="Polar residues" evidence="1">
    <location>
        <begin position="8"/>
        <end position="19"/>
    </location>
</feature>
<evidence type="ECO:0000313" key="4">
    <source>
        <dbReference type="Proteomes" id="UP000419144"/>
    </source>
</evidence>
<evidence type="ECO:0000259" key="2">
    <source>
        <dbReference type="Pfam" id="PF25406"/>
    </source>
</evidence>
<dbReference type="OrthoDB" id="261850at2759"/>
<dbReference type="InterPro" id="IPR057608">
    <property type="entry name" value="PH_2_kinetoplastids"/>
</dbReference>
<keyword evidence="4" id="KW-1185">Reference proteome</keyword>
<dbReference type="Proteomes" id="UP000419144">
    <property type="component" value="Unassembled WGS sequence"/>
</dbReference>
<evidence type="ECO:0000256" key="1">
    <source>
        <dbReference type="SAM" id="MobiDB-lite"/>
    </source>
</evidence>
<proteinExistence type="predicted"/>
<comment type="caution">
    <text evidence="3">The sequence shown here is derived from an EMBL/GenBank/DDBJ whole genome shotgun (WGS) entry which is preliminary data.</text>
</comment>
<feature type="compositionally biased region" description="Basic and acidic residues" evidence="1">
    <location>
        <begin position="37"/>
        <end position="48"/>
    </location>
</feature>
<dbReference type="AlphaFoldDB" id="A0A640KRT8"/>
<accession>A0A640KRT8</accession>
<name>A0A640KRT8_LEITA</name>
<evidence type="ECO:0000313" key="3">
    <source>
        <dbReference type="EMBL" id="GET92336.1"/>
    </source>
</evidence>
<reference evidence="3" key="1">
    <citation type="submission" date="2019-11" db="EMBL/GenBank/DDBJ databases">
        <title>Leishmania tarentolae CDS.</title>
        <authorList>
            <person name="Goto Y."/>
            <person name="Yamagishi J."/>
        </authorList>
    </citation>
    <scope>NUCLEOTIDE SEQUENCE [LARGE SCALE GENOMIC DNA]</scope>
    <source>
        <strain evidence="3">Parrot Tar II</strain>
    </source>
</reference>
<dbReference type="EMBL" id="BLBS01000054">
    <property type="protein sequence ID" value="GET92336.1"/>
    <property type="molecule type" value="Genomic_DNA"/>
</dbReference>
<feature type="compositionally biased region" description="Basic and acidic residues" evidence="1">
    <location>
        <begin position="207"/>
        <end position="217"/>
    </location>
</feature>
<dbReference type="Pfam" id="PF25406">
    <property type="entry name" value="PH_31"/>
    <property type="match status" value="1"/>
</dbReference>
<organism evidence="3 4">
    <name type="scientific">Leishmania tarentolae</name>
    <name type="common">Sauroleishmania tarentolae</name>
    <dbReference type="NCBI Taxonomy" id="5689"/>
    <lineage>
        <taxon>Eukaryota</taxon>
        <taxon>Discoba</taxon>
        <taxon>Euglenozoa</taxon>
        <taxon>Kinetoplastea</taxon>
        <taxon>Metakinetoplastina</taxon>
        <taxon>Trypanosomatida</taxon>
        <taxon>Trypanosomatidae</taxon>
        <taxon>Leishmaniinae</taxon>
        <taxon>Leishmania</taxon>
        <taxon>lizard Leishmania</taxon>
    </lineage>
</organism>
<feature type="region of interest" description="Disordered" evidence="1">
    <location>
        <begin position="1"/>
        <end position="48"/>
    </location>
</feature>
<feature type="domain" description="PH-like" evidence="2">
    <location>
        <begin position="259"/>
        <end position="448"/>
    </location>
</feature>
<gene>
    <name evidence="3" type="ORF">LtaPh_3426200</name>
</gene>
<feature type="compositionally biased region" description="Pro residues" evidence="1">
    <location>
        <begin position="191"/>
        <end position="201"/>
    </location>
</feature>